<dbReference type="EMBL" id="CADIKF010000003">
    <property type="protein sequence ID" value="CAB3748923.1"/>
    <property type="molecule type" value="Genomic_DNA"/>
</dbReference>
<proteinExistence type="predicted"/>
<accession>A0A6J5D4P7</accession>
<dbReference type="Proteomes" id="UP000494329">
    <property type="component" value="Unassembled WGS sequence"/>
</dbReference>
<gene>
    <name evidence="2" type="ORF">LMG29739_00629</name>
</gene>
<keyword evidence="3" id="KW-1185">Reference proteome</keyword>
<name>A0A6J5D4P7_9BURK</name>
<evidence type="ECO:0000313" key="2">
    <source>
        <dbReference type="EMBL" id="CAB3748923.1"/>
    </source>
</evidence>
<evidence type="ECO:0000256" key="1">
    <source>
        <dbReference type="SAM" id="MobiDB-lite"/>
    </source>
</evidence>
<sequence>MSAGWLPAKRMRHMLHAASGDRCNDRSRQNARCAGRRWQRYVRRLRQPRLGPRLGLRLCLASGRRLAPSRLHHRLHHRSPRRLHCGTAGHIGCATARAATTHNVVHGRTVFAPCHARSVRSPAARAAPLTQRVARYSPCAPMRPRACAFVHTFGACFAARFGADLTAQQVRATAFRARDPRTGARAFRRLPFRRPPYRFATRDTGASHKTTPLASRSTGGTREALTHPGAANNASKILRRRRMLPAPACAAQSVLRPVTAPFE</sequence>
<feature type="region of interest" description="Disordered" evidence="1">
    <location>
        <begin position="198"/>
        <end position="229"/>
    </location>
</feature>
<feature type="compositionally biased region" description="Polar residues" evidence="1">
    <location>
        <begin position="207"/>
        <end position="220"/>
    </location>
</feature>
<evidence type="ECO:0000313" key="3">
    <source>
        <dbReference type="Proteomes" id="UP000494329"/>
    </source>
</evidence>
<protein>
    <submittedName>
        <fullName evidence="2">Uncharacterized protein</fullName>
    </submittedName>
</protein>
<reference evidence="2 3" key="1">
    <citation type="submission" date="2020-04" db="EMBL/GenBank/DDBJ databases">
        <authorList>
            <person name="De Canck E."/>
        </authorList>
    </citation>
    <scope>NUCLEOTIDE SEQUENCE [LARGE SCALE GENOMIC DNA]</scope>
    <source>
        <strain evidence="2 3">LMG 29739</strain>
    </source>
</reference>
<organism evidence="2 3">
    <name type="scientific">Paraburkholderia solisilvae</name>
    <dbReference type="NCBI Taxonomy" id="624376"/>
    <lineage>
        <taxon>Bacteria</taxon>
        <taxon>Pseudomonadati</taxon>
        <taxon>Pseudomonadota</taxon>
        <taxon>Betaproteobacteria</taxon>
        <taxon>Burkholderiales</taxon>
        <taxon>Burkholderiaceae</taxon>
        <taxon>Paraburkholderia</taxon>
    </lineage>
</organism>
<dbReference type="AlphaFoldDB" id="A0A6J5D4P7"/>